<keyword evidence="3" id="KW-1185">Reference proteome</keyword>
<proteinExistence type="predicted"/>
<gene>
    <name evidence="2" type="ORF">ANI02nite_19460</name>
</gene>
<feature type="domain" description="N-acetyltransferase" evidence="1">
    <location>
        <begin position="12"/>
        <end position="154"/>
    </location>
</feature>
<organism evidence="2 3">
    <name type="scientific">Acetobacter nitrogenifigens DSM 23921 = NBRC 105050</name>
    <dbReference type="NCBI Taxonomy" id="1120919"/>
    <lineage>
        <taxon>Bacteria</taxon>
        <taxon>Pseudomonadati</taxon>
        <taxon>Pseudomonadota</taxon>
        <taxon>Alphaproteobacteria</taxon>
        <taxon>Acetobacterales</taxon>
        <taxon>Acetobacteraceae</taxon>
        <taxon>Acetobacter</taxon>
    </lineage>
</organism>
<name>A0A511XAY7_9PROT</name>
<reference evidence="2 3" key="1">
    <citation type="submission" date="2019-07" db="EMBL/GenBank/DDBJ databases">
        <title>Whole genome shotgun sequence of Acetobacter nitrogenifigens NBRC 105050.</title>
        <authorList>
            <person name="Hosoyama A."/>
            <person name="Uohara A."/>
            <person name="Ohji S."/>
            <person name="Ichikawa N."/>
        </authorList>
    </citation>
    <scope>NUCLEOTIDE SEQUENCE [LARGE SCALE GENOMIC DNA]</scope>
    <source>
        <strain evidence="2 3">NBRC 105050</strain>
    </source>
</reference>
<evidence type="ECO:0000313" key="3">
    <source>
        <dbReference type="Proteomes" id="UP000321635"/>
    </source>
</evidence>
<sequence>MADAGAAKLSASEIRAATQDDLTAIATLWRESTISMDGGAPRVHDVKALRARLQSEGWWIEVVENDDRITGFLAVRERERVVDQLFVAPSAQGAGLGARLLRRAQALMPEGFTLRTPLSNLAGQRFYERHGLIMLRDEPHPQAGFLVRYYGWSP</sequence>
<evidence type="ECO:0000313" key="2">
    <source>
        <dbReference type="EMBL" id="GEN60062.1"/>
    </source>
</evidence>
<accession>A0A511XAY7</accession>
<dbReference type="OrthoDB" id="9797417at2"/>
<dbReference type="Pfam" id="PF13508">
    <property type="entry name" value="Acetyltransf_7"/>
    <property type="match status" value="1"/>
</dbReference>
<dbReference type="RefSeq" id="WP_026397530.1">
    <property type="nucleotide sequence ID" value="NZ_AUBI01000004.1"/>
</dbReference>
<evidence type="ECO:0000259" key="1">
    <source>
        <dbReference type="PROSITE" id="PS51186"/>
    </source>
</evidence>
<dbReference type="STRING" id="1120919.GCA_000429165_01487"/>
<dbReference type="PROSITE" id="PS51186">
    <property type="entry name" value="GNAT"/>
    <property type="match status" value="1"/>
</dbReference>
<comment type="caution">
    <text evidence="2">The sequence shown here is derived from an EMBL/GenBank/DDBJ whole genome shotgun (WGS) entry which is preliminary data.</text>
</comment>
<dbReference type="Proteomes" id="UP000321635">
    <property type="component" value="Unassembled WGS sequence"/>
</dbReference>
<dbReference type="GO" id="GO:0016747">
    <property type="term" value="F:acyltransferase activity, transferring groups other than amino-acyl groups"/>
    <property type="evidence" value="ECO:0007669"/>
    <property type="project" value="InterPro"/>
</dbReference>
<dbReference type="Gene3D" id="3.40.630.30">
    <property type="match status" value="1"/>
</dbReference>
<dbReference type="SUPFAM" id="SSF55729">
    <property type="entry name" value="Acyl-CoA N-acyltransferases (Nat)"/>
    <property type="match status" value="1"/>
</dbReference>
<protein>
    <recommendedName>
        <fullName evidence="1">N-acetyltransferase domain-containing protein</fullName>
    </recommendedName>
</protein>
<dbReference type="CDD" id="cd04301">
    <property type="entry name" value="NAT_SF"/>
    <property type="match status" value="1"/>
</dbReference>
<dbReference type="InterPro" id="IPR016181">
    <property type="entry name" value="Acyl_CoA_acyltransferase"/>
</dbReference>
<dbReference type="InterPro" id="IPR000182">
    <property type="entry name" value="GNAT_dom"/>
</dbReference>
<dbReference type="AlphaFoldDB" id="A0A511XAY7"/>
<dbReference type="EMBL" id="BJYF01000010">
    <property type="protein sequence ID" value="GEN60062.1"/>
    <property type="molecule type" value="Genomic_DNA"/>
</dbReference>